<dbReference type="OrthoDB" id="9805576at2"/>
<dbReference type="Gene3D" id="3.30.420.40">
    <property type="match status" value="2"/>
</dbReference>
<reference evidence="10 11" key="1">
    <citation type="submission" date="2017-02" db="EMBL/GenBank/DDBJ databases">
        <authorList>
            <person name="Peterson S.W."/>
        </authorList>
    </citation>
    <scope>NUCLEOTIDE SEQUENCE [LARGE SCALE GENOMIC DNA]</scope>
    <source>
        <strain evidence="10 11">ATCC BAA-1030</strain>
    </source>
</reference>
<protein>
    <recommendedName>
        <fullName evidence="7">Rhamnulokinase</fullName>
        <ecNumber evidence="7">2.7.1.5</ecNumber>
    </recommendedName>
</protein>
<dbReference type="CDD" id="cd07771">
    <property type="entry name" value="ASKHA_NBD_FGGY_RhaB-like"/>
    <property type="match status" value="1"/>
</dbReference>
<evidence type="ECO:0000313" key="10">
    <source>
        <dbReference type="EMBL" id="SJZ44664.1"/>
    </source>
</evidence>
<evidence type="ECO:0000256" key="6">
    <source>
        <dbReference type="ARBA" id="ARBA00023308"/>
    </source>
</evidence>
<evidence type="ECO:0000259" key="9">
    <source>
        <dbReference type="Pfam" id="PF02782"/>
    </source>
</evidence>
<dbReference type="GO" id="GO:0008993">
    <property type="term" value="F:rhamnulokinase activity"/>
    <property type="evidence" value="ECO:0007669"/>
    <property type="project" value="UniProtKB-UniRule"/>
</dbReference>
<dbReference type="NCBIfam" id="TIGR02627">
    <property type="entry name" value="rhamnulo_kin"/>
    <property type="match status" value="1"/>
</dbReference>
<name>A0A1T4KQH1_9ENTE</name>
<dbReference type="PANTHER" id="PTHR43095">
    <property type="entry name" value="SUGAR KINASE"/>
    <property type="match status" value="1"/>
</dbReference>
<evidence type="ECO:0000259" key="8">
    <source>
        <dbReference type="Pfam" id="PF00370"/>
    </source>
</evidence>
<keyword evidence="2" id="KW-0808">Transferase</keyword>
<proteinExistence type="inferred from homology"/>
<dbReference type="STRING" id="263852.SAMN02745116_00333"/>
<dbReference type="GO" id="GO:0019301">
    <property type="term" value="P:rhamnose catabolic process"/>
    <property type="evidence" value="ECO:0007669"/>
    <property type="project" value="UniProtKB-UniRule"/>
</dbReference>
<dbReference type="EMBL" id="FUXI01000003">
    <property type="protein sequence ID" value="SJZ44664.1"/>
    <property type="molecule type" value="Genomic_DNA"/>
</dbReference>
<dbReference type="InterPro" id="IPR043129">
    <property type="entry name" value="ATPase_NBD"/>
</dbReference>
<evidence type="ECO:0000256" key="4">
    <source>
        <dbReference type="ARBA" id="ARBA00022777"/>
    </source>
</evidence>
<keyword evidence="4 10" id="KW-0418">Kinase</keyword>
<evidence type="ECO:0000256" key="7">
    <source>
        <dbReference type="NCBIfam" id="TIGR02627"/>
    </source>
</evidence>
<feature type="domain" description="Carbohydrate kinase FGGY N-terminal" evidence="8">
    <location>
        <begin position="4"/>
        <end position="242"/>
    </location>
</feature>
<dbReference type="InterPro" id="IPR018484">
    <property type="entry name" value="FGGY_N"/>
</dbReference>
<evidence type="ECO:0000256" key="3">
    <source>
        <dbReference type="ARBA" id="ARBA00022741"/>
    </source>
</evidence>
<gene>
    <name evidence="10" type="ORF">SAMN02745116_00333</name>
</gene>
<dbReference type="GO" id="GO:0005524">
    <property type="term" value="F:ATP binding"/>
    <property type="evidence" value="ECO:0007669"/>
    <property type="project" value="UniProtKB-KW"/>
</dbReference>
<keyword evidence="5" id="KW-0067">ATP-binding</keyword>
<dbReference type="FunFam" id="3.30.420.40:FF:000064">
    <property type="entry name" value="Rhamnulokinase"/>
    <property type="match status" value="1"/>
</dbReference>
<organism evidence="10 11">
    <name type="scientific">Pilibacter termitis</name>
    <dbReference type="NCBI Taxonomy" id="263852"/>
    <lineage>
        <taxon>Bacteria</taxon>
        <taxon>Bacillati</taxon>
        <taxon>Bacillota</taxon>
        <taxon>Bacilli</taxon>
        <taxon>Lactobacillales</taxon>
        <taxon>Enterococcaceae</taxon>
        <taxon>Pilibacter</taxon>
    </lineage>
</organism>
<dbReference type="Pfam" id="PF00370">
    <property type="entry name" value="FGGY_N"/>
    <property type="match status" value="1"/>
</dbReference>
<dbReference type="InterPro" id="IPR018485">
    <property type="entry name" value="FGGY_C"/>
</dbReference>
<accession>A0A1T4KQH1</accession>
<evidence type="ECO:0000256" key="5">
    <source>
        <dbReference type="ARBA" id="ARBA00022840"/>
    </source>
</evidence>
<dbReference type="EC" id="2.7.1.5" evidence="7"/>
<comment type="similarity">
    <text evidence="1">Belongs to the FGGY kinase family.</text>
</comment>
<dbReference type="InterPro" id="IPR013449">
    <property type="entry name" value="Rhamnulokinase"/>
</dbReference>
<sequence length="472" mass="53494">MRDYIAIDIGASSGRLIHGKVESGKLTINEIHRFKNSFSFVNGHERWGLDFLIQQIFLGLEKAKRQGIEECFIGIDTWAIDYVLLDKIGERLADSISYRDKRTQNKIEEFCQSISKEEIYKRTGIQFLEFNTLYQLFTEERELLEKADKLLLIPDYIAYVLSGKMVLEETNASTTQLLNIHERRLDSHLLEKVGVEENLFPPLVSAGELLGEVLDKWQEEYDLPKAKVITVATHDTASAVVGVPAIFPEKNWAYLSSGTWSLIGIETNTPIVTELGYDYNFTNEWGAYGTYRVLKNIMGLWIVQEIQRLYENGKYTFAQMATFAKETPFFTSIIDVNDPIFTNPENTIETIQEQCRKTGQVVPKTIGELTNCVYSSLVKCYQKELGHIEEVLGKKINALYIVGGGSNVRLLNQLIADTLDLSVYAGPSEATAIGNLAVQMIATGEIKDKDEARKLIAHSQELQVFEPNYVRK</sequence>
<evidence type="ECO:0000256" key="2">
    <source>
        <dbReference type="ARBA" id="ARBA00022679"/>
    </source>
</evidence>
<dbReference type="SUPFAM" id="SSF53067">
    <property type="entry name" value="Actin-like ATPase domain"/>
    <property type="match status" value="2"/>
</dbReference>
<dbReference type="InterPro" id="IPR050406">
    <property type="entry name" value="FGGY_Carb_Kinase"/>
</dbReference>
<keyword evidence="3" id="KW-0547">Nucleotide-binding</keyword>
<dbReference type="PANTHER" id="PTHR43095:SF5">
    <property type="entry name" value="XYLULOSE KINASE"/>
    <property type="match status" value="1"/>
</dbReference>
<evidence type="ECO:0000256" key="1">
    <source>
        <dbReference type="ARBA" id="ARBA00009156"/>
    </source>
</evidence>
<keyword evidence="6" id="KW-0684">Rhamnose metabolism</keyword>
<dbReference type="Proteomes" id="UP000190328">
    <property type="component" value="Unassembled WGS sequence"/>
</dbReference>
<dbReference type="RefSeq" id="WP_078806296.1">
    <property type="nucleotide sequence ID" value="NZ_FUXI01000003.1"/>
</dbReference>
<dbReference type="AlphaFoldDB" id="A0A1T4KQH1"/>
<evidence type="ECO:0000313" key="11">
    <source>
        <dbReference type="Proteomes" id="UP000190328"/>
    </source>
</evidence>
<feature type="domain" description="Carbohydrate kinase FGGY C-terminal" evidence="9">
    <location>
        <begin position="253"/>
        <end position="442"/>
    </location>
</feature>
<keyword evidence="11" id="KW-1185">Reference proteome</keyword>
<dbReference type="Pfam" id="PF02782">
    <property type="entry name" value="FGGY_C"/>
    <property type="match status" value="1"/>
</dbReference>